<keyword evidence="3" id="KW-0560">Oxidoreductase</keyword>
<dbReference type="PRINTS" id="PR00081">
    <property type="entry name" value="GDHRDH"/>
</dbReference>
<dbReference type="Pfam" id="PF13561">
    <property type="entry name" value="adh_short_C2"/>
    <property type="match status" value="1"/>
</dbReference>
<name>K2SHL9_MACPH</name>
<dbReference type="PANTHER" id="PTHR43639:SF1">
    <property type="entry name" value="SHORT-CHAIN DEHYDROGENASE_REDUCTASE FAMILY PROTEIN"/>
    <property type="match status" value="1"/>
</dbReference>
<dbReference type="Gene3D" id="3.40.50.720">
    <property type="entry name" value="NAD(P)-binding Rossmann-like Domain"/>
    <property type="match status" value="1"/>
</dbReference>
<reference evidence="5 6" key="1">
    <citation type="journal article" date="2012" name="BMC Genomics">
        <title>Tools to kill: Genome of one of the most destructive plant pathogenic fungi Macrophomina phaseolina.</title>
        <authorList>
            <person name="Islam M.S."/>
            <person name="Haque M.S."/>
            <person name="Islam M.M."/>
            <person name="Emdad E.M."/>
            <person name="Halim A."/>
            <person name="Hossen Q.M.M."/>
            <person name="Hossain M.Z."/>
            <person name="Ahmed B."/>
            <person name="Rahim S."/>
            <person name="Rahman M.S."/>
            <person name="Alam M.M."/>
            <person name="Hou S."/>
            <person name="Wan X."/>
            <person name="Saito J.A."/>
            <person name="Alam M."/>
        </authorList>
    </citation>
    <scope>NUCLEOTIDE SEQUENCE [LARGE SCALE GENOMIC DNA]</scope>
    <source>
        <strain evidence="5 6">MS6</strain>
    </source>
</reference>
<sequence length="263" mass="27019">MSTSQNQALTLTEKVAIVTGGSRGIGAAIAIELAKRGAKVAITFVSPSSEKLADEVISKINGLNNGASAIKIKADMHELGSPEKIITETTAAFGNSIDILVNNAGAAYIAPLAQVTAEGFTNVMNINVRSVVLMTQAALPHLRSPGRIINIGSAMGRLGQPGVSIYSATKAALEALARGWAAELGPAGHTVNVVAPALTATETNRSAGVTESDLAAGMRQMTPMEHRLGEPEDIALAVAMIAEPSSRWITGQTIQAGGGILMT</sequence>
<proteinExistence type="inferred from homology"/>
<evidence type="ECO:0000256" key="3">
    <source>
        <dbReference type="ARBA" id="ARBA00023002"/>
    </source>
</evidence>
<protein>
    <submittedName>
        <fullName evidence="5">Short-chain dehydrogenase/reductase SDR</fullName>
    </submittedName>
</protein>
<dbReference type="InterPro" id="IPR020904">
    <property type="entry name" value="Sc_DH/Rdtase_CS"/>
</dbReference>
<dbReference type="SUPFAM" id="SSF51735">
    <property type="entry name" value="NAD(P)-binding Rossmann-fold domains"/>
    <property type="match status" value="1"/>
</dbReference>
<dbReference type="Proteomes" id="UP000007129">
    <property type="component" value="Unassembled WGS sequence"/>
</dbReference>
<evidence type="ECO:0000256" key="1">
    <source>
        <dbReference type="ARBA" id="ARBA00006484"/>
    </source>
</evidence>
<comment type="similarity">
    <text evidence="1">Belongs to the short-chain dehydrogenases/reductases (SDR) family.</text>
</comment>
<dbReference type="GO" id="GO:0016491">
    <property type="term" value="F:oxidoreductase activity"/>
    <property type="evidence" value="ECO:0007669"/>
    <property type="project" value="UniProtKB-KW"/>
</dbReference>
<dbReference type="InterPro" id="IPR036291">
    <property type="entry name" value="NAD(P)-bd_dom_sf"/>
</dbReference>
<dbReference type="EMBL" id="AHHD01000276">
    <property type="protein sequence ID" value="EKG16345.1"/>
    <property type="molecule type" value="Genomic_DNA"/>
</dbReference>
<keyword evidence="2" id="KW-0521">NADP</keyword>
<dbReference type="PANTHER" id="PTHR43639">
    <property type="entry name" value="OXIDOREDUCTASE, SHORT-CHAIN DEHYDROGENASE/REDUCTASE FAMILY (AFU_ORTHOLOGUE AFUA_5G02870)"/>
    <property type="match status" value="1"/>
</dbReference>
<dbReference type="FunFam" id="3.40.50.720:FF:000084">
    <property type="entry name" value="Short-chain dehydrogenase reductase"/>
    <property type="match status" value="1"/>
</dbReference>
<dbReference type="STRING" id="1126212.K2SHL9"/>
<dbReference type="InParanoid" id="K2SHL9"/>
<dbReference type="OrthoDB" id="47007at2759"/>
<dbReference type="PROSITE" id="PS00061">
    <property type="entry name" value="ADH_SHORT"/>
    <property type="match status" value="1"/>
</dbReference>
<gene>
    <name evidence="5" type="ORF">MPH_06441</name>
</gene>
<organism evidence="5 6">
    <name type="scientific">Macrophomina phaseolina (strain MS6)</name>
    <name type="common">Charcoal rot fungus</name>
    <dbReference type="NCBI Taxonomy" id="1126212"/>
    <lineage>
        <taxon>Eukaryota</taxon>
        <taxon>Fungi</taxon>
        <taxon>Dikarya</taxon>
        <taxon>Ascomycota</taxon>
        <taxon>Pezizomycotina</taxon>
        <taxon>Dothideomycetes</taxon>
        <taxon>Dothideomycetes incertae sedis</taxon>
        <taxon>Botryosphaeriales</taxon>
        <taxon>Botryosphaeriaceae</taxon>
        <taxon>Macrophomina</taxon>
    </lineage>
</organism>
<dbReference type="PRINTS" id="PR00080">
    <property type="entry name" value="SDRFAMILY"/>
</dbReference>
<feature type="domain" description="Ketoreductase" evidence="4">
    <location>
        <begin position="14"/>
        <end position="197"/>
    </location>
</feature>
<comment type="caution">
    <text evidence="5">The sequence shown here is derived from an EMBL/GenBank/DDBJ whole genome shotgun (WGS) entry which is preliminary data.</text>
</comment>
<dbReference type="InterPro" id="IPR002347">
    <property type="entry name" value="SDR_fam"/>
</dbReference>
<evidence type="ECO:0000313" key="5">
    <source>
        <dbReference type="EMBL" id="EKG16345.1"/>
    </source>
</evidence>
<dbReference type="AlphaFoldDB" id="K2SHL9"/>
<dbReference type="InterPro" id="IPR057326">
    <property type="entry name" value="KR_dom"/>
</dbReference>
<accession>K2SHL9</accession>
<evidence type="ECO:0000313" key="6">
    <source>
        <dbReference type="Proteomes" id="UP000007129"/>
    </source>
</evidence>
<dbReference type="HOGENOM" id="CLU_010194_1_3_1"/>
<dbReference type="SMART" id="SM00822">
    <property type="entry name" value="PKS_KR"/>
    <property type="match status" value="1"/>
</dbReference>
<dbReference type="VEuPathDB" id="FungiDB:MPH_06441"/>
<dbReference type="eggNOG" id="KOG0725">
    <property type="taxonomic scope" value="Eukaryota"/>
</dbReference>
<evidence type="ECO:0000259" key="4">
    <source>
        <dbReference type="SMART" id="SM00822"/>
    </source>
</evidence>
<evidence type="ECO:0000256" key="2">
    <source>
        <dbReference type="ARBA" id="ARBA00022857"/>
    </source>
</evidence>